<evidence type="ECO:0000256" key="3">
    <source>
        <dbReference type="ARBA" id="ARBA00022448"/>
    </source>
</evidence>
<keyword evidence="5" id="KW-0864">Zinc transport</keyword>
<feature type="transmembrane region" description="Helical" evidence="9">
    <location>
        <begin position="60"/>
        <end position="78"/>
    </location>
</feature>
<dbReference type="OrthoDB" id="9809646at2"/>
<evidence type="ECO:0000256" key="6">
    <source>
        <dbReference type="ARBA" id="ARBA00022989"/>
    </source>
</evidence>
<accession>A0A2T5IWV5</accession>
<evidence type="ECO:0000259" key="11">
    <source>
        <dbReference type="Pfam" id="PF16916"/>
    </source>
</evidence>
<dbReference type="InterPro" id="IPR027470">
    <property type="entry name" value="Cation_efflux_CTD"/>
</dbReference>
<evidence type="ECO:0000313" key="13">
    <source>
        <dbReference type="Proteomes" id="UP000244223"/>
    </source>
</evidence>
<evidence type="ECO:0000256" key="9">
    <source>
        <dbReference type="SAM" id="Phobius"/>
    </source>
</evidence>
<gene>
    <name evidence="12" type="ORF">C8N29_11254</name>
</gene>
<comment type="caution">
    <text evidence="12">The sequence shown here is derived from an EMBL/GenBank/DDBJ whole genome shotgun (WGS) entry which is preliminary data.</text>
</comment>
<evidence type="ECO:0000256" key="4">
    <source>
        <dbReference type="ARBA" id="ARBA00022692"/>
    </source>
</evidence>
<evidence type="ECO:0000256" key="5">
    <source>
        <dbReference type="ARBA" id="ARBA00022906"/>
    </source>
</evidence>
<dbReference type="InterPro" id="IPR036837">
    <property type="entry name" value="Cation_efflux_CTD_sf"/>
</dbReference>
<dbReference type="Proteomes" id="UP000244223">
    <property type="component" value="Unassembled WGS sequence"/>
</dbReference>
<evidence type="ECO:0000256" key="8">
    <source>
        <dbReference type="ARBA" id="ARBA00023136"/>
    </source>
</evidence>
<reference evidence="12 13" key="1">
    <citation type="submission" date="2018-04" db="EMBL/GenBank/DDBJ databases">
        <title>Genomic Encyclopedia of Archaeal and Bacterial Type Strains, Phase II (KMG-II): from individual species to whole genera.</title>
        <authorList>
            <person name="Goeker M."/>
        </authorList>
    </citation>
    <scope>NUCLEOTIDE SEQUENCE [LARGE SCALE GENOMIC DNA]</scope>
    <source>
        <strain evidence="12 13">DSM 5822</strain>
    </source>
</reference>
<keyword evidence="13" id="KW-1185">Reference proteome</keyword>
<dbReference type="PANTHER" id="PTHR11562">
    <property type="entry name" value="CATION EFFLUX PROTEIN/ ZINC TRANSPORTER"/>
    <property type="match status" value="1"/>
</dbReference>
<feature type="transmembrane region" description="Helical" evidence="9">
    <location>
        <begin position="121"/>
        <end position="145"/>
    </location>
</feature>
<comment type="similarity">
    <text evidence="2">Belongs to the cation diffusion facilitator (CDF) transporter (TC 2.A.4) family. SLC30A subfamily.</text>
</comment>
<dbReference type="GO" id="GO:0005886">
    <property type="term" value="C:plasma membrane"/>
    <property type="evidence" value="ECO:0007669"/>
    <property type="project" value="TreeGrafter"/>
</dbReference>
<evidence type="ECO:0000256" key="2">
    <source>
        <dbReference type="ARBA" id="ARBA00008873"/>
    </source>
</evidence>
<feature type="transmembrane region" description="Helical" evidence="9">
    <location>
        <begin position="185"/>
        <end position="206"/>
    </location>
</feature>
<evidence type="ECO:0000256" key="7">
    <source>
        <dbReference type="ARBA" id="ARBA00023065"/>
    </source>
</evidence>
<dbReference type="AlphaFoldDB" id="A0A2T5IWV5"/>
<dbReference type="Gene3D" id="1.20.1510.10">
    <property type="entry name" value="Cation efflux protein transmembrane domain"/>
    <property type="match status" value="1"/>
</dbReference>
<keyword evidence="6 9" id="KW-1133">Transmembrane helix</keyword>
<sequence>MALHHPHDHDHKLNDTQHLNRAFLTGISLNMSFVFIEVFYGWQANSLSLLADAGHNFSDVFSLLLAWFALWLSQFANTHQRSYGWRKSSILVALLNASLLIMAMAMMAIEAIQRLQHPTPVAGLTMMIVASIGVLINGLSALLFLGDSQHDINIKAAFWHLLSDALISLAVVVAGLAYLVCAWTWIDAALSLLIALVIVIGTWPLWRESLHLALDGVPSQIDFDDIRHYLLTLANVEAVTDLHIWAISSSEIALTAHLVVHKLENPDDFLRTIHHQLQTDFAITHITIQMSRQAFAACKAEC</sequence>
<dbReference type="Pfam" id="PF01545">
    <property type="entry name" value="Cation_efflux"/>
    <property type="match status" value="1"/>
</dbReference>
<feature type="transmembrane region" description="Helical" evidence="9">
    <location>
        <begin position="90"/>
        <end position="109"/>
    </location>
</feature>
<keyword evidence="5" id="KW-0862">Zinc</keyword>
<dbReference type="InterPro" id="IPR058533">
    <property type="entry name" value="Cation_efflux_TM"/>
</dbReference>
<dbReference type="NCBIfam" id="TIGR01297">
    <property type="entry name" value="CDF"/>
    <property type="match status" value="1"/>
</dbReference>
<dbReference type="SUPFAM" id="SSF160240">
    <property type="entry name" value="Cation efflux protein cytoplasmic domain-like"/>
    <property type="match status" value="1"/>
</dbReference>
<keyword evidence="7" id="KW-0406">Ion transport</keyword>
<feature type="transmembrane region" description="Helical" evidence="9">
    <location>
        <begin position="21"/>
        <end position="40"/>
    </location>
</feature>
<feature type="transmembrane region" description="Helical" evidence="9">
    <location>
        <begin position="157"/>
        <end position="179"/>
    </location>
</feature>
<dbReference type="InterPro" id="IPR027469">
    <property type="entry name" value="Cation_efflux_TMD_sf"/>
</dbReference>
<dbReference type="InterPro" id="IPR002524">
    <property type="entry name" value="Cation_efflux"/>
</dbReference>
<dbReference type="PANTHER" id="PTHR11562:SF17">
    <property type="entry name" value="RE54080P-RELATED"/>
    <property type="match status" value="1"/>
</dbReference>
<dbReference type="GO" id="GO:0005385">
    <property type="term" value="F:zinc ion transmembrane transporter activity"/>
    <property type="evidence" value="ECO:0007669"/>
    <property type="project" value="TreeGrafter"/>
</dbReference>
<feature type="domain" description="Cation efflux protein cytoplasmic" evidence="11">
    <location>
        <begin position="218"/>
        <end position="290"/>
    </location>
</feature>
<dbReference type="RefSeq" id="WP_107866289.1">
    <property type="nucleotide sequence ID" value="NZ_QAON01000012.1"/>
</dbReference>
<dbReference type="InterPro" id="IPR050681">
    <property type="entry name" value="CDF/SLC30A"/>
</dbReference>
<dbReference type="SUPFAM" id="SSF161111">
    <property type="entry name" value="Cation efflux protein transmembrane domain-like"/>
    <property type="match status" value="1"/>
</dbReference>
<proteinExistence type="inferred from homology"/>
<dbReference type="Pfam" id="PF16916">
    <property type="entry name" value="ZT_dimer"/>
    <property type="match status" value="1"/>
</dbReference>
<organism evidence="12 13">
    <name type="scientific">Agitococcus lubricus</name>
    <dbReference type="NCBI Taxonomy" id="1077255"/>
    <lineage>
        <taxon>Bacteria</taxon>
        <taxon>Pseudomonadati</taxon>
        <taxon>Pseudomonadota</taxon>
        <taxon>Gammaproteobacteria</taxon>
        <taxon>Moraxellales</taxon>
        <taxon>Moraxellaceae</taxon>
        <taxon>Agitococcus</taxon>
    </lineage>
</organism>
<protein>
    <submittedName>
        <fullName evidence="12">Cobalt-zinc-cadmium efflux system protein</fullName>
    </submittedName>
</protein>
<evidence type="ECO:0000259" key="10">
    <source>
        <dbReference type="Pfam" id="PF01545"/>
    </source>
</evidence>
<dbReference type="EMBL" id="QAON01000012">
    <property type="protein sequence ID" value="PTQ88409.1"/>
    <property type="molecule type" value="Genomic_DNA"/>
</dbReference>
<evidence type="ECO:0000256" key="1">
    <source>
        <dbReference type="ARBA" id="ARBA00004141"/>
    </source>
</evidence>
<evidence type="ECO:0000313" key="12">
    <source>
        <dbReference type="EMBL" id="PTQ88409.1"/>
    </source>
</evidence>
<comment type="subcellular location">
    <subcellularLocation>
        <location evidence="1">Membrane</location>
        <topology evidence="1">Multi-pass membrane protein</topology>
    </subcellularLocation>
</comment>
<keyword evidence="8 9" id="KW-0472">Membrane</keyword>
<feature type="domain" description="Cation efflux protein transmembrane" evidence="10">
    <location>
        <begin position="26"/>
        <end position="210"/>
    </location>
</feature>
<keyword evidence="4 9" id="KW-0812">Transmembrane</keyword>
<name>A0A2T5IWV5_9GAMM</name>
<keyword evidence="3" id="KW-0813">Transport</keyword>